<organism evidence="11 12">
    <name type="scientific">Actinoalloteichus hoggarensis</name>
    <dbReference type="NCBI Taxonomy" id="1470176"/>
    <lineage>
        <taxon>Bacteria</taxon>
        <taxon>Bacillati</taxon>
        <taxon>Actinomycetota</taxon>
        <taxon>Actinomycetes</taxon>
        <taxon>Pseudonocardiales</taxon>
        <taxon>Pseudonocardiaceae</taxon>
        <taxon>Actinoalloteichus</taxon>
    </lineage>
</organism>
<dbReference type="SUPFAM" id="SSF55961">
    <property type="entry name" value="Bet v1-like"/>
    <property type="match status" value="1"/>
</dbReference>
<dbReference type="EMBL" id="CP022521">
    <property type="protein sequence ID" value="ASO20042.1"/>
    <property type="molecule type" value="Genomic_DNA"/>
</dbReference>
<dbReference type="GO" id="GO:0034785">
    <property type="term" value="F:salicylate 5-hydroxylase (NADH) activity"/>
    <property type="evidence" value="ECO:0007669"/>
    <property type="project" value="UniProtKB-EC"/>
</dbReference>
<keyword evidence="7" id="KW-0411">Iron-sulfur</keyword>
<keyword evidence="6" id="KW-0408">Iron</keyword>
<dbReference type="PANTHER" id="PTHR43756:SF1">
    <property type="entry name" value="3-PHENYLPROPIONATE_CINNAMIC ACID DIOXYGENASE SUBUNIT ALPHA"/>
    <property type="match status" value="1"/>
</dbReference>
<evidence type="ECO:0000256" key="5">
    <source>
        <dbReference type="ARBA" id="ARBA00023002"/>
    </source>
</evidence>
<dbReference type="OrthoDB" id="5243643at2"/>
<dbReference type="InterPro" id="IPR015879">
    <property type="entry name" value="Ring_hydroxy_dOase_asu_C_dom"/>
</dbReference>
<dbReference type="EC" id="1.14.13.172" evidence="11"/>
<dbReference type="InterPro" id="IPR015881">
    <property type="entry name" value="ARHD_Rieske_2Fe_2S"/>
</dbReference>
<dbReference type="PANTHER" id="PTHR43756">
    <property type="entry name" value="CHOLINE MONOOXYGENASE, CHLOROPLASTIC"/>
    <property type="match status" value="1"/>
</dbReference>
<dbReference type="Proteomes" id="UP000204221">
    <property type="component" value="Chromosome"/>
</dbReference>
<dbReference type="Pfam" id="PF00848">
    <property type="entry name" value="Ring_hydroxyl_A"/>
    <property type="match status" value="1"/>
</dbReference>
<keyword evidence="5 11" id="KW-0560">Oxidoreductase</keyword>
<feature type="region of interest" description="Disordered" evidence="9">
    <location>
        <begin position="1"/>
        <end position="23"/>
    </location>
</feature>
<dbReference type="Gene3D" id="2.102.10.10">
    <property type="entry name" value="Rieske [2Fe-2S] iron-sulphur domain"/>
    <property type="match status" value="1"/>
</dbReference>
<keyword evidence="4" id="KW-0223">Dioxygenase</keyword>
<comment type="similarity">
    <text evidence="1">Belongs to the bacterial ring-hydroxylating dioxygenase alpha subunit family.</text>
</comment>
<dbReference type="SUPFAM" id="SSF50022">
    <property type="entry name" value="ISP domain"/>
    <property type="match status" value="1"/>
</dbReference>
<reference evidence="11 12" key="1">
    <citation type="submission" date="2017-07" db="EMBL/GenBank/DDBJ databases">
        <title>Complete genome sequence of Actinoalloteichus hoggarensis DSM 45943, type strain of Actinoalloteichus hoggarensis.</title>
        <authorList>
            <person name="Ruckert C."/>
            <person name="Nouioui I."/>
            <person name="Willmese J."/>
            <person name="van Wezel G."/>
            <person name="Klenk H.-P."/>
            <person name="Kalinowski J."/>
            <person name="Zotchev S.B."/>
        </authorList>
    </citation>
    <scope>NUCLEOTIDE SEQUENCE [LARGE SCALE GENOMIC DNA]</scope>
    <source>
        <strain evidence="11 12">DSM 45943</strain>
    </source>
</reference>
<evidence type="ECO:0000256" key="2">
    <source>
        <dbReference type="ARBA" id="ARBA00022714"/>
    </source>
</evidence>
<dbReference type="InterPro" id="IPR001663">
    <property type="entry name" value="Rng_hydr_dOase-A"/>
</dbReference>
<dbReference type="PROSITE" id="PS51296">
    <property type="entry name" value="RIESKE"/>
    <property type="match status" value="1"/>
</dbReference>
<protein>
    <submittedName>
        <fullName evidence="11">Salicylate 5-hydroxylase, large oxygenase component</fullName>
        <ecNumber evidence="11">1.14.13.172</ecNumber>
    </submittedName>
</protein>
<evidence type="ECO:0000256" key="3">
    <source>
        <dbReference type="ARBA" id="ARBA00022723"/>
    </source>
</evidence>
<dbReference type="Pfam" id="PF00355">
    <property type="entry name" value="Rieske"/>
    <property type="match status" value="1"/>
</dbReference>
<dbReference type="AlphaFoldDB" id="A0A221W2L1"/>
<dbReference type="InterPro" id="IPR036922">
    <property type="entry name" value="Rieske_2Fe-2S_sf"/>
</dbReference>
<evidence type="ECO:0000256" key="1">
    <source>
        <dbReference type="ARBA" id="ARBA00008751"/>
    </source>
</evidence>
<evidence type="ECO:0000259" key="10">
    <source>
        <dbReference type="PROSITE" id="PS51296"/>
    </source>
</evidence>
<dbReference type="InterPro" id="IPR017941">
    <property type="entry name" value="Rieske_2Fe-2S"/>
</dbReference>
<evidence type="ECO:0000256" key="7">
    <source>
        <dbReference type="ARBA" id="ARBA00023014"/>
    </source>
</evidence>
<dbReference type="GO" id="GO:0005506">
    <property type="term" value="F:iron ion binding"/>
    <property type="evidence" value="ECO:0007669"/>
    <property type="project" value="InterPro"/>
</dbReference>
<dbReference type="KEGG" id="ahg:AHOG_11995"/>
<sequence length="422" mass="47075">MSTPGTVSSEEPVVDSGRTREWPGSSVSRVPYWVYTAADVYQREQERIFAGPFWNYVALAAEIPRPGDFVRTFVGGHPIIVVRAEDGAINAVLNRCAHRGLEFCMERSGNARRFVCPYHQWTYGLDGSLRGVPFRRGVQGNGGMPADFDPAAHGLRRLAVAERNGVVFASLDHAVPPLESYLGARMVGYFDRVFDGRELTVLGYQRHRIPANWKLIFENIKDPYHASLLHVFLVSLGLFRADQPSRVLMDETGGHAVLSSRRGEQRHTDATADIANLDTALRLADATMLVPAKEFAGPETVVMQTLWPNLMIQQQTNTLAMRQIVTREAGVTELHWTYFGYADDDAEMTRRRLRQANLQGPAGLVGIDDWEVLAYNQRGLAACDDAAAVVEMGGHGTEDTEHMVTEVAIRAFYRHYRQVMGL</sequence>
<gene>
    <name evidence="11" type="primary">nagG</name>
    <name evidence="11" type="ORF">AHOG_11995</name>
</gene>
<proteinExistence type="inferred from homology"/>
<evidence type="ECO:0000256" key="4">
    <source>
        <dbReference type="ARBA" id="ARBA00022964"/>
    </source>
</evidence>
<keyword evidence="3" id="KW-0479">Metal-binding</keyword>
<dbReference type="PRINTS" id="PR00090">
    <property type="entry name" value="RNGDIOXGNASE"/>
</dbReference>
<evidence type="ECO:0000256" key="9">
    <source>
        <dbReference type="SAM" id="MobiDB-lite"/>
    </source>
</evidence>
<evidence type="ECO:0000313" key="12">
    <source>
        <dbReference type="Proteomes" id="UP000204221"/>
    </source>
</evidence>
<evidence type="ECO:0000256" key="8">
    <source>
        <dbReference type="ARBA" id="ARBA00023027"/>
    </source>
</evidence>
<dbReference type="GO" id="GO:0051213">
    <property type="term" value="F:dioxygenase activity"/>
    <property type="evidence" value="ECO:0007669"/>
    <property type="project" value="UniProtKB-KW"/>
</dbReference>
<keyword evidence="12" id="KW-1185">Reference proteome</keyword>
<name>A0A221W2L1_9PSEU</name>
<dbReference type="Gene3D" id="3.90.380.10">
    <property type="entry name" value="Naphthalene 1,2-dioxygenase Alpha Subunit, Chain A, domain 1"/>
    <property type="match status" value="1"/>
</dbReference>
<evidence type="ECO:0000256" key="6">
    <source>
        <dbReference type="ARBA" id="ARBA00023004"/>
    </source>
</evidence>
<keyword evidence="8" id="KW-0520">NAD</keyword>
<keyword evidence="2" id="KW-0001">2Fe-2S</keyword>
<evidence type="ECO:0000313" key="11">
    <source>
        <dbReference type="EMBL" id="ASO20042.1"/>
    </source>
</evidence>
<dbReference type="GO" id="GO:0051537">
    <property type="term" value="F:2 iron, 2 sulfur cluster binding"/>
    <property type="evidence" value="ECO:0007669"/>
    <property type="project" value="UniProtKB-KW"/>
</dbReference>
<feature type="domain" description="Rieske" evidence="10">
    <location>
        <begin position="54"/>
        <end position="169"/>
    </location>
</feature>
<accession>A0A221W2L1</accession>
<dbReference type="PROSITE" id="PS00570">
    <property type="entry name" value="RING_HYDROXYL_ALPHA"/>
    <property type="match status" value="1"/>
</dbReference>